<protein>
    <submittedName>
        <fullName evidence="2">Oidioi.mRNA.OKI2018_I69.PAR.g8952.t1.cds</fullName>
    </submittedName>
</protein>
<evidence type="ECO:0000313" key="3">
    <source>
        <dbReference type="Proteomes" id="UP001158576"/>
    </source>
</evidence>
<feature type="compositionally biased region" description="Basic residues" evidence="1">
    <location>
        <begin position="53"/>
        <end position="66"/>
    </location>
</feature>
<evidence type="ECO:0000313" key="2">
    <source>
        <dbReference type="EMBL" id="CAG5078297.1"/>
    </source>
</evidence>
<feature type="region of interest" description="Disordered" evidence="1">
    <location>
        <begin position="122"/>
        <end position="173"/>
    </location>
</feature>
<evidence type="ECO:0000256" key="1">
    <source>
        <dbReference type="SAM" id="MobiDB-lite"/>
    </source>
</evidence>
<organism evidence="2 3">
    <name type="scientific">Oikopleura dioica</name>
    <name type="common">Tunicate</name>
    <dbReference type="NCBI Taxonomy" id="34765"/>
    <lineage>
        <taxon>Eukaryota</taxon>
        <taxon>Metazoa</taxon>
        <taxon>Chordata</taxon>
        <taxon>Tunicata</taxon>
        <taxon>Appendicularia</taxon>
        <taxon>Copelata</taxon>
        <taxon>Oikopleuridae</taxon>
        <taxon>Oikopleura</taxon>
    </lineage>
</organism>
<name>A0ABN7RME5_OIKDI</name>
<feature type="compositionally biased region" description="Basic and acidic residues" evidence="1">
    <location>
        <begin position="122"/>
        <end position="136"/>
    </location>
</feature>
<proteinExistence type="predicted"/>
<reference evidence="2 3" key="1">
    <citation type="submission" date="2021-04" db="EMBL/GenBank/DDBJ databases">
        <authorList>
            <person name="Bliznina A."/>
        </authorList>
    </citation>
    <scope>NUCLEOTIDE SEQUENCE [LARGE SCALE GENOMIC DNA]</scope>
</reference>
<gene>
    <name evidence="2" type="ORF">OKIOD_LOCUS510</name>
</gene>
<accession>A0ABN7RME5</accession>
<dbReference type="EMBL" id="OU015568">
    <property type="protein sequence ID" value="CAG5078297.1"/>
    <property type="molecule type" value="Genomic_DNA"/>
</dbReference>
<feature type="region of interest" description="Disordered" evidence="1">
    <location>
        <begin position="1"/>
        <end position="73"/>
    </location>
</feature>
<feature type="compositionally biased region" description="Basic residues" evidence="1">
    <location>
        <begin position="1"/>
        <end position="16"/>
    </location>
</feature>
<feature type="compositionally biased region" description="Basic and acidic residues" evidence="1">
    <location>
        <begin position="149"/>
        <end position="161"/>
    </location>
</feature>
<keyword evidence="3" id="KW-1185">Reference proteome</keyword>
<dbReference type="Proteomes" id="UP001158576">
    <property type="component" value="Chromosome PAR"/>
</dbReference>
<sequence length="183" mass="21307">MRPPNKKHGQKKKKTFNRADFGSREQHAQLFPSAGANAVNIKEPNGNETQQKQRTRRHRRGSKRRARLLEKRREQRATVYDNGNVVYKPGDRVYAKWGDTWWKAKILSISLHIEAKNTQEESLRAKNNEAHAESNRIKSKYATEELQQETEKKAEDKEKLEQQTQPEFAGQRTCDNFDCTLTG</sequence>